<comment type="similarity">
    <text evidence="2">Belongs to the RENT3 family.</text>
</comment>
<dbReference type="InParanoid" id="A0A2G5DL13"/>
<feature type="compositionally biased region" description="Polar residues" evidence="5">
    <location>
        <begin position="333"/>
        <end position="349"/>
    </location>
</feature>
<keyword evidence="3" id="KW-0866">Nonsense-mediated mRNA decay</keyword>
<reference evidence="7 8" key="1">
    <citation type="submission" date="2017-09" db="EMBL/GenBank/DDBJ databases">
        <title>WGS assembly of Aquilegia coerulea Goldsmith.</title>
        <authorList>
            <person name="Hodges S."/>
            <person name="Kramer E."/>
            <person name="Nordborg M."/>
            <person name="Tomkins J."/>
            <person name="Borevitz J."/>
            <person name="Derieg N."/>
            <person name="Yan J."/>
            <person name="Mihaltcheva S."/>
            <person name="Hayes R.D."/>
            <person name="Rokhsar D."/>
        </authorList>
    </citation>
    <scope>NUCLEOTIDE SEQUENCE [LARGE SCALE GENOMIC DNA]</scope>
    <source>
        <strain evidence="8">cv. Goldsmith</strain>
    </source>
</reference>
<dbReference type="STRING" id="218851.A0A2G5DL13"/>
<feature type="compositionally biased region" description="Basic and acidic residues" evidence="5">
    <location>
        <begin position="402"/>
        <end position="418"/>
    </location>
</feature>
<protein>
    <recommendedName>
        <fullName evidence="6">UPF3 domain-containing protein</fullName>
    </recommendedName>
</protein>
<feature type="region of interest" description="Disordered" evidence="5">
    <location>
        <begin position="378"/>
        <end position="435"/>
    </location>
</feature>
<evidence type="ECO:0000259" key="6">
    <source>
        <dbReference type="Pfam" id="PF03467"/>
    </source>
</evidence>
<dbReference type="GO" id="GO:0045727">
    <property type="term" value="P:positive regulation of translation"/>
    <property type="evidence" value="ECO:0007669"/>
    <property type="project" value="TreeGrafter"/>
</dbReference>
<dbReference type="GO" id="GO:0003729">
    <property type="term" value="F:mRNA binding"/>
    <property type="evidence" value="ECO:0007669"/>
    <property type="project" value="TreeGrafter"/>
</dbReference>
<evidence type="ECO:0000256" key="3">
    <source>
        <dbReference type="ARBA" id="ARBA00023161"/>
    </source>
</evidence>
<dbReference type="Proteomes" id="UP000230069">
    <property type="component" value="Unassembled WGS sequence"/>
</dbReference>
<dbReference type="CDD" id="cd12455">
    <property type="entry name" value="RRM_like_Smg4_UPF3"/>
    <property type="match status" value="1"/>
</dbReference>
<proteinExistence type="inferred from homology"/>
<dbReference type="InterPro" id="IPR035979">
    <property type="entry name" value="RBD_domain_sf"/>
</dbReference>
<keyword evidence="8" id="KW-1185">Reference proteome</keyword>
<feature type="compositionally biased region" description="Polar residues" evidence="5">
    <location>
        <begin position="289"/>
        <end position="310"/>
    </location>
</feature>
<dbReference type="EMBL" id="KZ305034">
    <property type="protein sequence ID" value="PIA44204.1"/>
    <property type="molecule type" value="Genomic_DNA"/>
</dbReference>
<dbReference type="Pfam" id="PF03467">
    <property type="entry name" value="Smg4_UPF3"/>
    <property type="match status" value="1"/>
</dbReference>
<dbReference type="PANTHER" id="PTHR13112">
    <property type="entry name" value="UPF3 REGULATOR OF NONSENSE TRANSCRIPTS-LIKE PROTEIN"/>
    <property type="match status" value="1"/>
</dbReference>
<comment type="subcellular location">
    <subcellularLocation>
        <location evidence="1">Nucleus</location>
    </subcellularLocation>
</comment>
<dbReference type="InterPro" id="IPR039722">
    <property type="entry name" value="Upf3"/>
</dbReference>
<dbReference type="AlphaFoldDB" id="A0A2G5DL13"/>
<evidence type="ECO:0000313" key="7">
    <source>
        <dbReference type="EMBL" id="PIA44204.1"/>
    </source>
</evidence>
<feature type="region of interest" description="Disordered" evidence="5">
    <location>
        <begin position="288"/>
        <end position="359"/>
    </location>
</feature>
<organism evidence="7 8">
    <name type="scientific">Aquilegia coerulea</name>
    <name type="common">Rocky mountain columbine</name>
    <dbReference type="NCBI Taxonomy" id="218851"/>
    <lineage>
        <taxon>Eukaryota</taxon>
        <taxon>Viridiplantae</taxon>
        <taxon>Streptophyta</taxon>
        <taxon>Embryophyta</taxon>
        <taxon>Tracheophyta</taxon>
        <taxon>Spermatophyta</taxon>
        <taxon>Magnoliopsida</taxon>
        <taxon>Ranunculales</taxon>
        <taxon>Ranunculaceae</taxon>
        <taxon>Thalictroideae</taxon>
        <taxon>Aquilegia</taxon>
    </lineage>
</organism>
<dbReference type="SUPFAM" id="SSF54928">
    <property type="entry name" value="RNA-binding domain, RBD"/>
    <property type="match status" value="1"/>
</dbReference>
<feature type="domain" description="UPF3" evidence="6">
    <location>
        <begin position="7"/>
        <end position="168"/>
    </location>
</feature>
<accession>A0A2G5DL13</accession>
<dbReference type="OrthoDB" id="18087at2759"/>
<evidence type="ECO:0000313" key="8">
    <source>
        <dbReference type="Proteomes" id="UP000230069"/>
    </source>
</evidence>
<name>A0A2G5DL13_AQUCA</name>
<feature type="compositionally biased region" description="Basic and acidic residues" evidence="5">
    <location>
        <begin position="217"/>
        <end position="240"/>
    </location>
</feature>
<evidence type="ECO:0000256" key="5">
    <source>
        <dbReference type="SAM" id="MobiDB-lite"/>
    </source>
</evidence>
<dbReference type="Gene3D" id="3.30.70.330">
    <property type="match status" value="1"/>
</dbReference>
<feature type="compositionally biased region" description="Polar residues" evidence="5">
    <location>
        <begin position="496"/>
        <end position="505"/>
    </location>
</feature>
<evidence type="ECO:0000256" key="1">
    <source>
        <dbReference type="ARBA" id="ARBA00004123"/>
    </source>
</evidence>
<dbReference type="GO" id="GO:0000184">
    <property type="term" value="P:nuclear-transcribed mRNA catabolic process, nonsense-mediated decay"/>
    <property type="evidence" value="ECO:0007669"/>
    <property type="project" value="UniProtKB-KW"/>
</dbReference>
<feature type="region of interest" description="Disordered" evidence="5">
    <location>
        <begin position="456"/>
        <end position="551"/>
    </location>
</feature>
<feature type="compositionally biased region" description="Polar residues" evidence="5">
    <location>
        <begin position="171"/>
        <end position="181"/>
    </location>
</feature>
<dbReference type="GO" id="GO:0005737">
    <property type="term" value="C:cytoplasm"/>
    <property type="evidence" value="ECO:0007669"/>
    <property type="project" value="TreeGrafter"/>
</dbReference>
<feature type="compositionally biased region" description="Basic and acidic residues" evidence="5">
    <location>
        <begin position="456"/>
        <end position="469"/>
    </location>
</feature>
<dbReference type="InterPro" id="IPR012677">
    <property type="entry name" value="Nucleotide-bd_a/b_plait_sf"/>
</dbReference>
<feature type="region of interest" description="Disordered" evidence="5">
    <location>
        <begin position="166"/>
        <end position="247"/>
    </location>
</feature>
<sequence>MKDPFDRTKVVLRHLPAALSQSALMEQIDGRFAGRYKWFSFRPGKYSQKHQKYARAYIDFRRPEDVVEFAEFFDGHVFVNEKGTQVKAIVEYSPSQRVPKSWCKKDGREGTIYKDPEYMEFLEFLAKPVENLPSAEIQLEKREAERAGAGKEPLIVTPLMDFVRQKRAAKSGTQRSSSNGKLSRRAIGASPGNSRPTSLKRGSEKRRSSTSMYVMRDSTKSASVKDKTYILVQRREDPSSDKPISANTESGAEIIADETVISGASGTVDFAKKKILLLKGKERDITHSYAGSSQQSATSVRNSTGSPASKHTQRREVGGKMIRSILSNKEARQSQASMAVQSEQQNQTMHVEKEKRPPRATNMRSILKDHLISNAACSSDSDVKRTGDVIGSDPHGPGSINEKQERSTKNRDRPDRNVWSHRGSAGSHGSDETLSVSESLEAMSIAHHSSAIGNKKLAEDLNDSNEKHHNYSSGHVDMRVDVPNSSRSREAKPSGNIRSGSSVENGSHRHVGRRGPAHGTKDVEGSLYLNEGKSSKRGEKQVWVQKSGSGS</sequence>
<keyword evidence="4" id="KW-0539">Nucleus</keyword>
<dbReference type="InterPro" id="IPR005120">
    <property type="entry name" value="UPF3_dom"/>
</dbReference>
<dbReference type="PANTHER" id="PTHR13112:SF0">
    <property type="entry name" value="FI21285P1"/>
    <property type="match status" value="1"/>
</dbReference>
<dbReference type="GO" id="GO:0005730">
    <property type="term" value="C:nucleolus"/>
    <property type="evidence" value="ECO:0007669"/>
    <property type="project" value="TreeGrafter"/>
</dbReference>
<dbReference type="FunCoup" id="A0A2G5DL13">
    <property type="interactions" value="1254"/>
</dbReference>
<evidence type="ECO:0000256" key="2">
    <source>
        <dbReference type="ARBA" id="ARBA00005991"/>
    </source>
</evidence>
<evidence type="ECO:0000256" key="4">
    <source>
        <dbReference type="ARBA" id="ARBA00023242"/>
    </source>
</evidence>
<gene>
    <name evidence="7" type="ORF">AQUCO_01700072v1</name>
</gene>